<gene>
    <name evidence="4" type="ORF">LMG32879_000556</name>
</gene>
<name>A0AA35XWZ0_9PROT</name>
<dbReference type="PROSITE" id="PS50240">
    <property type="entry name" value="TRYPSIN_DOM"/>
    <property type="match status" value="1"/>
</dbReference>
<keyword evidence="4" id="KW-0378">Hydrolase</keyword>
<comment type="caution">
    <text evidence="4">The sequence shown here is derived from an EMBL/GenBank/DDBJ whole genome shotgun (WGS) entry which is preliminary data.</text>
</comment>
<evidence type="ECO:0000256" key="2">
    <source>
        <dbReference type="SAM" id="SignalP"/>
    </source>
</evidence>
<feature type="domain" description="Peptidase S1" evidence="3">
    <location>
        <begin position="36"/>
        <end position="240"/>
    </location>
</feature>
<dbReference type="GO" id="GO:0004252">
    <property type="term" value="F:serine-type endopeptidase activity"/>
    <property type="evidence" value="ECO:0007669"/>
    <property type="project" value="InterPro"/>
</dbReference>
<dbReference type="GO" id="GO:0006508">
    <property type="term" value="P:proteolysis"/>
    <property type="evidence" value="ECO:0007669"/>
    <property type="project" value="UniProtKB-KW"/>
</dbReference>
<dbReference type="EMBL" id="CATKSH010000002">
    <property type="protein sequence ID" value="CAI9119732.1"/>
    <property type="molecule type" value="Genomic_DNA"/>
</dbReference>
<dbReference type="PANTHER" id="PTHR15462:SF8">
    <property type="entry name" value="SERINE PROTEASE"/>
    <property type="match status" value="1"/>
</dbReference>
<feature type="chain" id="PRO_5041214467" evidence="2">
    <location>
        <begin position="23"/>
        <end position="240"/>
    </location>
</feature>
<keyword evidence="4" id="KW-0645">Protease</keyword>
<sequence>MSIGWRRLCVGHLMLCCILLSAMPRAQSRAQPLVGVGAGRRLPVDLAAPPWRMIGLLQTDGGTRCTAFLVAPSVIRTAAHCLYIRRTGHFVIASHIHFLLGYTAGTFRARAVGRAYILHRGYRPDIVSDCDEATIVLDHAVGSASDLLRIGQPVAGSQAMLAGYEQDRAEIAIADESCHILGVEGATNGLIEHDCAGTHGASGAPLLVRDGREWIIAGIAIAARAGRGGVALRMDRQSER</sequence>
<dbReference type="SUPFAM" id="SSF50494">
    <property type="entry name" value="Trypsin-like serine proteases"/>
    <property type="match status" value="1"/>
</dbReference>
<organism evidence="4 5">
    <name type="scientific">Brytella acorum</name>
    <dbReference type="NCBI Taxonomy" id="2959299"/>
    <lineage>
        <taxon>Bacteria</taxon>
        <taxon>Pseudomonadati</taxon>
        <taxon>Pseudomonadota</taxon>
        <taxon>Alphaproteobacteria</taxon>
        <taxon>Acetobacterales</taxon>
        <taxon>Acetobacteraceae</taxon>
        <taxon>Brytella</taxon>
    </lineage>
</organism>
<evidence type="ECO:0000256" key="1">
    <source>
        <dbReference type="ARBA" id="ARBA00022729"/>
    </source>
</evidence>
<dbReference type="Pfam" id="PF00089">
    <property type="entry name" value="Trypsin"/>
    <property type="match status" value="1"/>
</dbReference>
<proteinExistence type="predicted"/>
<dbReference type="InterPro" id="IPR043504">
    <property type="entry name" value="Peptidase_S1_PA_chymotrypsin"/>
</dbReference>
<protein>
    <submittedName>
        <fullName evidence="4">Trypsin-like serine protease</fullName>
        <ecNumber evidence="4">3.4.21.-</ecNumber>
    </submittedName>
</protein>
<dbReference type="Proteomes" id="UP001176960">
    <property type="component" value="Unassembled WGS sequence"/>
</dbReference>
<evidence type="ECO:0000259" key="3">
    <source>
        <dbReference type="PROSITE" id="PS50240"/>
    </source>
</evidence>
<dbReference type="AlphaFoldDB" id="A0AA35XWZ0"/>
<dbReference type="EC" id="3.4.21.-" evidence="4"/>
<dbReference type="PANTHER" id="PTHR15462">
    <property type="entry name" value="SERINE PROTEASE"/>
    <property type="match status" value="1"/>
</dbReference>
<dbReference type="RefSeq" id="WP_289841574.1">
    <property type="nucleotide sequence ID" value="NZ_CATKSH010000002.1"/>
</dbReference>
<dbReference type="InterPro" id="IPR001254">
    <property type="entry name" value="Trypsin_dom"/>
</dbReference>
<keyword evidence="1 2" id="KW-0732">Signal</keyword>
<evidence type="ECO:0000313" key="5">
    <source>
        <dbReference type="Proteomes" id="UP001176960"/>
    </source>
</evidence>
<reference evidence="4" key="1">
    <citation type="submission" date="2023-03" db="EMBL/GenBank/DDBJ databases">
        <authorList>
            <person name="Cleenwerck I."/>
        </authorList>
    </citation>
    <scope>NUCLEOTIDE SEQUENCE</scope>
    <source>
        <strain evidence="4">LMG 32879</strain>
    </source>
</reference>
<dbReference type="Gene3D" id="2.40.10.10">
    <property type="entry name" value="Trypsin-like serine proteases"/>
    <property type="match status" value="2"/>
</dbReference>
<dbReference type="InterPro" id="IPR050966">
    <property type="entry name" value="Glutamyl_endopeptidase"/>
</dbReference>
<evidence type="ECO:0000313" key="4">
    <source>
        <dbReference type="EMBL" id="CAI9119732.1"/>
    </source>
</evidence>
<feature type="signal peptide" evidence="2">
    <location>
        <begin position="1"/>
        <end position="22"/>
    </location>
</feature>
<keyword evidence="5" id="KW-1185">Reference proteome</keyword>
<dbReference type="InterPro" id="IPR009003">
    <property type="entry name" value="Peptidase_S1_PA"/>
</dbReference>
<accession>A0AA35XWZ0</accession>